<feature type="domain" description="Transglycosylase SLT" evidence="2">
    <location>
        <begin position="121"/>
        <end position="216"/>
    </location>
</feature>
<accession>A0A0E3V5G9</accession>
<protein>
    <submittedName>
        <fullName evidence="3">Lytic transglycosylase</fullName>
    </submittedName>
</protein>
<dbReference type="SUPFAM" id="SSF53955">
    <property type="entry name" value="Lysozyme-like"/>
    <property type="match status" value="1"/>
</dbReference>
<dbReference type="PATRIC" id="fig|1379870.5.peg.810"/>
<sequence>MLKRVLTFLKNLLSLLALVVVLIVGSAFSPNASLNRPTHSSFSSLSPTLTVDPTLFKGLPPVYFCGESVPVHEEVVARRLVSALVRNTARNQALLRIRQRAAVFFPVIEPILARHGIPLDFKYLPLVESALQGFAVSPKGAAGYWQFMPATARELGLNIGHGTDERQHLVKSTNAACRYLRYLYNRLGSWTLAAAAYNNGIGALLINIRRQQQRDYYYLRLNAETGKYLYRILAFKELFSNYRSYKNLIPGQMLATLDEPLGAMPGAEADDDEVLLPEVIMNEATQEAVNISVKEALSATSGRTADIPLPNAADVFRGGIKARLRETSGLERGQIWVFNLTRDGMAGDRQVEEGDMLYAVIEDIDTKANKVYLRSEKLYSASDKQTYSLALSAVDASTGRLGIQLSDLSQIKSGWILTWKSL</sequence>
<dbReference type="OrthoDB" id="9815002at2"/>
<dbReference type="STRING" id="1379870.SD10_03720"/>
<evidence type="ECO:0000313" key="4">
    <source>
        <dbReference type="Proteomes" id="UP000033054"/>
    </source>
</evidence>
<evidence type="ECO:0000313" key="3">
    <source>
        <dbReference type="EMBL" id="AKD54147.1"/>
    </source>
</evidence>
<dbReference type="KEGG" id="srd:SD10_03720"/>
<keyword evidence="4" id="KW-1185">Reference proteome</keyword>
<dbReference type="InterPro" id="IPR008258">
    <property type="entry name" value="Transglycosylase_SLT_dom_1"/>
</dbReference>
<dbReference type="Proteomes" id="UP000033054">
    <property type="component" value="Chromosome"/>
</dbReference>
<name>A0A0E3V5G9_9BACT</name>
<dbReference type="HOGENOM" id="CLU_009520_1_1_10"/>
<comment type="similarity">
    <text evidence="1">Belongs to the transglycosylase Slt family.</text>
</comment>
<dbReference type="EMBL" id="CP010429">
    <property type="protein sequence ID" value="AKD54147.1"/>
    <property type="molecule type" value="Genomic_DNA"/>
</dbReference>
<dbReference type="Pfam" id="PF01464">
    <property type="entry name" value="SLT"/>
    <property type="match status" value="1"/>
</dbReference>
<dbReference type="AlphaFoldDB" id="A0A0E3V5G9"/>
<dbReference type="PANTHER" id="PTHR37423:SF2">
    <property type="entry name" value="MEMBRANE-BOUND LYTIC MUREIN TRANSGLYCOSYLASE C"/>
    <property type="match status" value="1"/>
</dbReference>
<dbReference type="InterPro" id="IPR023346">
    <property type="entry name" value="Lysozyme-like_dom_sf"/>
</dbReference>
<organism evidence="3 4">
    <name type="scientific">Spirosoma radiotolerans</name>
    <dbReference type="NCBI Taxonomy" id="1379870"/>
    <lineage>
        <taxon>Bacteria</taxon>
        <taxon>Pseudomonadati</taxon>
        <taxon>Bacteroidota</taxon>
        <taxon>Cytophagia</taxon>
        <taxon>Cytophagales</taxon>
        <taxon>Cytophagaceae</taxon>
        <taxon>Spirosoma</taxon>
    </lineage>
</organism>
<proteinExistence type="inferred from homology"/>
<dbReference type="CDD" id="cd16894">
    <property type="entry name" value="MltD-like"/>
    <property type="match status" value="1"/>
</dbReference>
<dbReference type="PANTHER" id="PTHR37423">
    <property type="entry name" value="SOLUBLE LYTIC MUREIN TRANSGLYCOSYLASE-RELATED"/>
    <property type="match status" value="1"/>
</dbReference>
<evidence type="ECO:0000259" key="2">
    <source>
        <dbReference type="Pfam" id="PF01464"/>
    </source>
</evidence>
<dbReference type="Gene3D" id="1.10.530.10">
    <property type="match status" value="1"/>
</dbReference>
<reference evidence="3 4" key="1">
    <citation type="journal article" date="2014" name="Curr. Microbiol.">
        <title>Spirosoma radiotolerans sp. nov., a gamma-radiation-resistant bacterium isolated from gamma ray-irradiated soil.</title>
        <authorList>
            <person name="Lee J.J."/>
            <person name="Srinivasan S."/>
            <person name="Lim S."/>
            <person name="Joe M."/>
            <person name="Im S."/>
            <person name="Bae S.I."/>
            <person name="Park K.R."/>
            <person name="Han J.H."/>
            <person name="Park S.H."/>
            <person name="Joo B.M."/>
            <person name="Park S.J."/>
            <person name="Kim M.K."/>
        </authorList>
    </citation>
    <scope>NUCLEOTIDE SEQUENCE [LARGE SCALE GENOMIC DNA]</scope>
    <source>
        <strain evidence="3 4">DG5A</strain>
    </source>
</reference>
<evidence type="ECO:0000256" key="1">
    <source>
        <dbReference type="ARBA" id="ARBA00007734"/>
    </source>
</evidence>
<gene>
    <name evidence="3" type="ORF">SD10_03720</name>
</gene>